<organism evidence="2 3">
    <name type="scientific">Eragrostis curvula</name>
    <name type="common">weeping love grass</name>
    <dbReference type="NCBI Taxonomy" id="38414"/>
    <lineage>
        <taxon>Eukaryota</taxon>
        <taxon>Viridiplantae</taxon>
        <taxon>Streptophyta</taxon>
        <taxon>Embryophyta</taxon>
        <taxon>Tracheophyta</taxon>
        <taxon>Spermatophyta</taxon>
        <taxon>Magnoliopsida</taxon>
        <taxon>Liliopsida</taxon>
        <taxon>Poales</taxon>
        <taxon>Poaceae</taxon>
        <taxon>PACMAD clade</taxon>
        <taxon>Chloridoideae</taxon>
        <taxon>Eragrostideae</taxon>
        <taxon>Eragrostidinae</taxon>
        <taxon>Eragrostis</taxon>
    </lineage>
</organism>
<evidence type="ECO:0000256" key="1">
    <source>
        <dbReference type="SAM" id="MobiDB-lite"/>
    </source>
</evidence>
<feature type="region of interest" description="Disordered" evidence="1">
    <location>
        <begin position="30"/>
        <end position="61"/>
    </location>
</feature>
<evidence type="ECO:0000313" key="2">
    <source>
        <dbReference type="EMBL" id="TVU09858.1"/>
    </source>
</evidence>
<sequence length="73" mass="8130">MEKMHMQIAVRTCLPDSQLLAKKATIRSINGAKDSSHSGFRRKNTRSSPLDSNHSNEPNHPAWKYAAALGLAW</sequence>
<accession>A0A5J9TFR5</accession>
<dbReference type="AlphaFoldDB" id="A0A5J9TFR5"/>
<proteinExistence type="predicted"/>
<name>A0A5J9TFR5_9POAL</name>
<dbReference type="Gramene" id="TVU09858">
    <property type="protein sequence ID" value="TVU09858"/>
    <property type="gene ID" value="EJB05_43355"/>
</dbReference>
<comment type="caution">
    <text evidence="2">The sequence shown here is derived from an EMBL/GenBank/DDBJ whole genome shotgun (WGS) entry which is preliminary data.</text>
</comment>
<dbReference type="Proteomes" id="UP000324897">
    <property type="component" value="Chromosome 3"/>
</dbReference>
<protein>
    <submittedName>
        <fullName evidence="2">Uncharacterized protein</fullName>
    </submittedName>
</protein>
<evidence type="ECO:0000313" key="3">
    <source>
        <dbReference type="Proteomes" id="UP000324897"/>
    </source>
</evidence>
<dbReference type="EMBL" id="RWGY01000039">
    <property type="protein sequence ID" value="TVU09858.1"/>
    <property type="molecule type" value="Genomic_DNA"/>
</dbReference>
<feature type="compositionally biased region" description="Polar residues" evidence="1">
    <location>
        <begin position="46"/>
        <end position="58"/>
    </location>
</feature>
<keyword evidence="3" id="KW-1185">Reference proteome</keyword>
<reference evidence="2 3" key="1">
    <citation type="journal article" date="2019" name="Sci. Rep.">
        <title>A high-quality genome of Eragrostis curvula grass provides insights into Poaceae evolution and supports new strategies to enhance forage quality.</title>
        <authorList>
            <person name="Carballo J."/>
            <person name="Santos B.A.C.M."/>
            <person name="Zappacosta D."/>
            <person name="Garbus I."/>
            <person name="Selva J.P."/>
            <person name="Gallo C.A."/>
            <person name="Diaz A."/>
            <person name="Albertini E."/>
            <person name="Caccamo M."/>
            <person name="Echenique V."/>
        </authorList>
    </citation>
    <scope>NUCLEOTIDE SEQUENCE [LARGE SCALE GENOMIC DNA]</scope>
    <source>
        <strain evidence="3">cv. Victoria</strain>
        <tissue evidence="2">Leaf</tissue>
    </source>
</reference>
<gene>
    <name evidence="2" type="ORF">EJB05_43355</name>
</gene>